<dbReference type="EMBL" id="CP114040">
    <property type="protein sequence ID" value="WAS97570.1"/>
    <property type="molecule type" value="Genomic_DNA"/>
</dbReference>
<dbReference type="InterPro" id="IPR036567">
    <property type="entry name" value="RHF-like"/>
</dbReference>
<sequence length="217" mass="24110">MQTHFVFRQMESSTALRGYAEERLEKIKRYFAEPLRVSCTFTVDKVMHIAAFDVTLRNGLQLHAQESTENMYSSVDMALAKMERQVRRYKARIKHHKGSEGRSAKVRLGVIAAESMVDQIVEEEDAAAEAAATVAALANGNGHAKPESRPVIIRQTEVTTERMTVDGAIMQMNLLHKQFYVFTNAGSGEINVVYVREDGNYGLIEPNGTEAEAAAAT</sequence>
<dbReference type="InterPro" id="IPR032528">
    <property type="entry name" value="Ribosom_S30AE_C"/>
</dbReference>
<comment type="function">
    <text evidence="4">Required for dimerization of active 70S ribosomes into 100S ribosomes in stationary phase; 100S ribosomes are translationally inactive and sometimes present during exponential growth.</text>
</comment>
<dbReference type="PANTHER" id="PTHR33231">
    <property type="entry name" value="30S RIBOSOMAL PROTEIN"/>
    <property type="match status" value="1"/>
</dbReference>
<accession>A0ABY7HER0</accession>
<dbReference type="PANTHER" id="PTHR33231:SF1">
    <property type="entry name" value="30S RIBOSOMAL PROTEIN"/>
    <property type="match status" value="1"/>
</dbReference>
<evidence type="ECO:0000313" key="6">
    <source>
        <dbReference type="EMBL" id="WAS97570.1"/>
    </source>
</evidence>
<dbReference type="Pfam" id="PF02482">
    <property type="entry name" value="Ribosomal_S30AE"/>
    <property type="match status" value="1"/>
</dbReference>
<dbReference type="NCBIfam" id="TIGR00741">
    <property type="entry name" value="yfiA"/>
    <property type="match status" value="1"/>
</dbReference>
<evidence type="ECO:0000256" key="4">
    <source>
        <dbReference type="HAMAP-Rule" id="MF_00839"/>
    </source>
</evidence>
<comment type="subunit">
    <text evidence="4">Interacts with 100S ribosomes.</text>
</comment>
<evidence type="ECO:0000259" key="5">
    <source>
        <dbReference type="Pfam" id="PF16321"/>
    </source>
</evidence>
<keyword evidence="4" id="KW-0963">Cytoplasm</keyword>
<gene>
    <name evidence="6" type="primary">raiA</name>
    <name evidence="4" type="synonym">hpf</name>
    <name evidence="6" type="ORF">O0S08_15610</name>
</gene>
<protein>
    <recommendedName>
        <fullName evidence="3 4">Ribosome hibernation promoting factor</fullName>
        <shortName evidence="4">HPF</shortName>
    </recommendedName>
</protein>
<comment type="similarity">
    <text evidence="4">Belongs to the HPF/YfiA ribosome-associated protein family. Long HPF subfamily.</text>
</comment>
<dbReference type="InterPro" id="IPR003489">
    <property type="entry name" value="RHF/RaiA"/>
</dbReference>
<dbReference type="Gene3D" id="3.30.505.50">
    <property type="entry name" value="Sigma 54 modulation/S30EA ribosomal protein, C-terminal domain"/>
    <property type="match status" value="1"/>
</dbReference>
<dbReference type="InterPro" id="IPR034694">
    <property type="entry name" value="HPF_long/plastid"/>
</dbReference>
<evidence type="ECO:0000256" key="3">
    <source>
        <dbReference type="ARBA" id="ARBA00041148"/>
    </source>
</evidence>
<keyword evidence="1 4" id="KW-0810">Translation regulation</keyword>
<dbReference type="Proteomes" id="UP001164459">
    <property type="component" value="Chromosome"/>
</dbReference>
<comment type="subunit">
    <text evidence="2">Associates exclusively with 100S ribosomes, which are dimers of 70S ribosomes.</text>
</comment>
<dbReference type="CDD" id="cd00552">
    <property type="entry name" value="RaiA"/>
    <property type="match status" value="1"/>
</dbReference>
<evidence type="ECO:0000313" key="7">
    <source>
        <dbReference type="Proteomes" id="UP001164459"/>
    </source>
</evidence>
<dbReference type="HAMAP" id="MF_00839">
    <property type="entry name" value="HPF"/>
    <property type="match status" value="1"/>
</dbReference>
<organism evidence="6 7">
    <name type="scientific">Nannocystis punicea</name>
    <dbReference type="NCBI Taxonomy" id="2995304"/>
    <lineage>
        <taxon>Bacteria</taxon>
        <taxon>Pseudomonadati</taxon>
        <taxon>Myxococcota</taxon>
        <taxon>Polyangia</taxon>
        <taxon>Nannocystales</taxon>
        <taxon>Nannocystaceae</taxon>
        <taxon>Nannocystis</taxon>
    </lineage>
</organism>
<dbReference type="Gene3D" id="3.30.160.100">
    <property type="entry name" value="Ribosome hibernation promotion factor-like"/>
    <property type="match status" value="1"/>
</dbReference>
<dbReference type="InterPro" id="IPR038416">
    <property type="entry name" value="Ribosom_S30AE_C_sf"/>
</dbReference>
<reference evidence="6" key="1">
    <citation type="submission" date="2022-11" db="EMBL/GenBank/DDBJ databases">
        <title>Minimal conservation of predation-associated metabolite biosynthetic gene clusters underscores biosynthetic potential of Myxococcota including descriptions for ten novel species: Archangium lansinium sp. nov., Myxococcus landrumus sp. nov., Nannocystis bai.</title>
        <authorList>
            <person name="Ahearne A."/>
            <person name="Stevens C."/>
            <person name="Dowd S."/>
        </authorList>
    </citation>
    <scope>NUCLEOTIDE SEQUENCE</scope>
    <source>
        <strain evidence="6">Fl3</strain>
    </source>
</reference>
<evidence type="ECO:0000256" key="2">
    <source>
        <dbReference type="ARBA" id="ARBA00038695"/>
    </source>
</evidence>
<dbReference type="InterPro" id="IPR050574">
    <property type="entry name" value="HPF/YfiA_ribosome-assoc"/>
</dbReference>
<keyword evidence="7" id="KW-1185">Reference proteome</keyword>
<feature type="domain" description="Sigma 54 modulation/S30EA ribosomal protein C-terminal" evidence="5">
    <location>
        <begin position="148"/>
        <end position="203"/>
    </location>
</feature>
<comment type="subcellular location">
    <subcellularLocation>
        <location evidence="4">Cytoplasm</location>
    </subcellularLocation>
</comment>
<proteinExistence type="inferred from homology"/>
<dbReference type="Pfam" id="PF16321">
    <property type="entry name" value="Ribosom_S30AE_C"/>
    <property type="match status" value="1"/>
</dbReference>
<name>A0ABY7HER0_9BACT</name>
<dbReference type="SUPFAM" id="SSF69754">
    <property type="entry name" value="Ribosome binding protein Y (YfiA homologue)"/>
    <property type="match status" value="1"/>
</dbReference>
<dbReference type="RefSeq" id="WP_269039939.1">
    <property type="nucleotide sequence ID" value="NZ_CP114040.1"/>
</dbReference>
<evidence type="ECO:0000256" key="1">
    <source>
        <dbReference type="ARBA" id="ARBA00022845"/>
    </source>
</evidence>